<dbReference type="AlphaFoldDB" id="A0A9W8RT38"/>
<comment type="caution">
    <text evidence="1">The sequence shown here is derived from an EMBL/GenBank/DDBJ whole genome shotgun (WGS) entry which is preliminary data.</text>
</comment>
<organism evidence="1 2">
    <name type="scientific">Fusarium torreyae</name>
    <dbReference type="NCBI Taxonomy" id="1237075"/>
    <lineage>
        <taxon>Eukaryota</taxon>
        <taxon>Fungi</taxon>
        <taxon>Dikarya</taxon>
        <taxon>Ascomycota</taxon>
        <taxon>Pezizomycotina</taxon>
        <taxon>Sordariomycetes</taxon>
        <taxon>Hypocreomycetidae</taxon>
        <taxon>Hypocreales</taxon>
        <taxon>Nectriaceae</taxon>
        <taxon>Fusarium</taxon>
    </lineage>
</organism>
<protein>
    <submittedName>
        <fullName evidence="1">Uncharacterized protein</fullName>
    </submittedName>
</protein>
<gene>
    <name evidence="1" type="ORF">NW762_010912</name>
</gene>
<dbReference type="EMBL" id="JAOQAZ010000026">
    <property type="protein sequence ID" value="KAJ4252315.1"/>
    <property type="molecule type" value="Genomic_DNA"/>
</dbReference>
<evidence type="ECO:0000313" key="2">
    <source>
        <dbReference type="Proteomes" id="UP001152049"/>
    </source>
</evidence>
<dbReference type="Proteomes" id="UP001152049">
    <property type="component" value="Unassembled WGS sequence"/>
</dbReference>
<reference evidence="1" key="1">
    <citation type="submission" date="2022-09" db="EMBL/GenBank/DDBJ databases">
        <title>Fusarium specimens isolated from Avocado Roots.</title>
        <authorList>
            <person name="Stajich J."/>
            <person name="Roper C."/>
            <person name="Heimlech-Rivalta G."/>
        </authorList>
    </citation>
    <scope>NUCLEOTIDE SEQUENCE</scope>
    <source>
        <strain evidence="1">CF00136</strain>
    </source>
</reference>
<sequence length="52" mass="5988">MYRHDRSSLFAAANALLQKGEETATETALKYLNEMLRLDRRDSLGLRDLVPH</sequence>
<name>A0A9W8RT38_9HYPO</name>
<proteinExistence type="predicted"/>
<evidence type="ECO:0000313" key="1">
    <source>
        <dbReference type="EMBL" id="KAJ4252315.1"/>
    </source>
</evidence>
<accession>A0A9W8RT38</accession>
<keyword evidence="2" id="KW-1185">Reference proteome</keyword>
<feature type="non-terminal residue" evidence="1">
    <location>
        <position position="52"/>
    </location>
</feature>